<evidence type="ECO:0000313" key="7">
    <source>
        <dbReference type="EMBL" id="RST72766.1"/>
    </source>
</evidence>
<sequence length="237" mass="26950">MESTYLNCLALFGVGGAHPGGLNLTRRILSREKVDESTKVLDVGCGTGQTSAFIAKQHQCQVTALDYNKMMLEKAKKRFQSMNLQIETQHGSAENLPFENETFDLLLSESVTAFTDISKTIPEYKRVLKPNGVLLAIEMVRNAVVSEKQLEEILNFYGVRQLLDEQEWLTQFQNAGFKHIEVEKVELQPDALPTEITNDYSLSKQIDPSFYKIFEKHHHLSIVYKDILGCRTFRCSV</sequence>
<comment type="pathway">
    <text evidence="4">Phospholipid metabolism.</text>
</comment>
<dbReference type="AlphaFoldDB" id="A0A429XWJ4"/>
<gene>
    <name evidence="7" type="ORF">D4T97_015215</name>
</gene>
<accession>A0A429XWJ4</accession>
<reference evidence="7" key="1">
    <citation type="submission" date="2018-12" db="EMBL/GenBank/DDBJ databases">
        <authorList>
            <person name="Sun L."/>
            <person name="Chen Z."/>
        </authorList>
    </citation>
    <scope>NUCLEOTIDE SEQUENCE [LARGE SCALE GENOMIC DNA]</scope>
    <source>
        <strain evidence="7">3-2-2</strain>
    </source>
</reference>
<comment type="pathway">
    <text evidence="1">Lipid metabolism.</text>
</comment>
<dbReference type="SUPFAM" id="SSF53335">
    <property type="entry name" value="S-adenosyl-L-methionine-dependent methyltransferases"/>
    <property type="match status" value="1"/>
</dbReference>
<dbReference type="Proteomes" id="UP000287156">
    <property type="component" value="Unassembled WGS sequence"/>
</dbReference>
<name>A0A429XWJ4_9BACI</name>
<keyword evidence="8" id="KW-1185">Reference proteome</keyword>
<comment type="caution">
    <text evidence="7">The sequence shown here is derived from an EMBL/GenBank/DDBJ whole genome shotgun (WGS) entry which is preliminary data.</text>
</comment>
<dbReference type="EMBL" id="QYTV02000007">
    <property type="protein sequence ID" value="RST72766.1"/>
    <property type="molecule type" value="Genomic_DNA"/>
</dbReference>
<comment type="catalytic activity">
    <reaction evidence="5">
        <text>phosphoethanolamine + S-adenosyl-L-methionine = N-methylethanolamine phosphate + S-adenosyl-L-homocysteine + H(+)</text>
        <dbReference type="Rhea" id="RHEA:20365"/>
        <dbReference type="ChEBI" id="CHEBI:15378"/>
        <dbReference type="ChEBI" id="CHEBI:57781"/>
        <dbReference type="ChEBI" id="CHEBI:57856"/>
        <dbReference type="ChEBI" id="CHEBI:58190"/>
        <dbReference type="ChEBI" id="CHEBI:59789"/>
        <dbReference type="EC" id="2.1.1.103"/>
    </reaction>
    <physiologicalReaction direction="left-to-right" evidence="5">
        <dbReference type="Rhea" id="RHEA:20366"/>
    </physiologicalReaction>
</comment>
<dbReference type="PANTHER" id="PTHR44307">
    <property type="entry name" value="PHOSPHOETHANOLAMINE METHYLTRANSFERASE"/>
    <property type="match status" value="1"/>
</dbReference>
<proteinExistence type="predicted"/>
<dbReference type="GO" id="GO:0000234">
    <property type="term" value="F:phosphoethanolamine N-methyltransferase activity"/>
    <property type="evidence" value="ECO:0007669"/>
    <property type="project" value="UniProtKB-EC"/>
</dbReference>
<protein>
    <submittedName>
        <fullName evidence="7">Class I SAM-dependent methyltransferase</fullName>
    </submittedName>
</protein>
<dbReference type="InterPro" id="IPR041698">
    <property type="entry name" value="Methyltransf_25"/>
</dbReference>
<keyword evidence="2 7" id="KW-0489">Methyltransferase</keyword>
<dbReference type="PANTHER" id="PTHR44307:SF2">
    <property type="entry name" value="PHOSPHOETHANOLAMINE METHYLTRANSFERASE ISOFORM X1"/>
    <property type="match status" value="1"/>
</dbReference>
<dbReference type="Gene3D" id="3.40.50.150">
    <property type="entry name" value="Vaccinia Virus protein VP39"/>
    <property type="match status" value="1"/>
</dbReference>
<dbReference type="Pfam" id="PF13649">
    <property type="entry name" value="Methyltransf_25"/>
    <property type="match status" value="1"/>
</dbReference>
<dbReference type="CDD" id="cd02440">
    <property type="entry name" value="AdoMet_MTases"/>
    <property type="match status" value="1"/>
</dbReference>
<organism evidence="7 8">
    <name type="scientific">Siminovitchia acidinfaciens</name>
    <dbReference type="NCBI Taxonomy" id="2321395"/>
    <lineage>
        <taxon>Bacteria</taxon>
        <taxon>Bacillati</taxon>
        <taxon>Bacillota</taxon>
        <taxon>Bacilli</taxon>
        <taxon>Bacillales</taxon>
        <taxon>Bacillaceae</taxon>
        <taxon>Siminovitchia</taxon>
    </lineage>
</organism>
<keyword evidence="3" id="KW-0808">Transferase</keyword>
<evidence type="ECO:0000256" key="1">
    <source>
        <dbReference type="ARBA" id="ARBA00005189"/>
    </source>
</evidence>
<evidence type="ECO:0000256" key="2">
    <source>
        <dbReference type="ARBA" id="ARBA00022603"/>
    </source>
</evidence>
<evidence type="ECO:0000259" key="6">
    <source>
        <dbReference type="Pfam" id="PF13649"/>
    </source>
</evidence>
<feature type="domain" description="Methyltransferase" evidence="6">
    <location>
        <begin position="40"/>
        <end position="132"/>
    </location>
</feature>
<evidence type="ECO:0000313" key="8">
    <source>
        <dbReference type="Proteomes" id="UP000287156"/>
    </source>
</evidence>
<evidence type="ECO:0000256" key="3">
    <source>
        <dbReference type="ARBA" id="ARBA00022679"/>
    </source>
</evidence>
<evidence type="ECO:0000256" key="4">
    <source>
        <dbReference type="ARBA" id="ARBA00025707"/>
    </source>
</evidence>
<dbReference type="OrthoDB" id="43862at2"/>
<dbReference type="GO" id="GO:0032259">
    <property type="term" value="P:methylation"/>
    <property type="evidence" value="ECO:0007669"/>
    <property type="project" value="UniProtKB-KW"/>
</dbReference>
<dbReference type="InterPro" id="IPR029063">
    <property type="entry name" value="SAM-dependent_MTases_sf"/>
</dbReference>
<evidence type="ECO:0000256" key="5">
    <source>
        <dbReference type="ARBA" id="ARBA00047622"/>
    </source>
</evidence>